<evidence type="ECO:0000313" key="1">
    <source>
        <dbReference type="EMBL" id="EGG45477.1"/>
    </source>
</evidence>
<name>F3NLS7_9ACTN</name>
<comment type="caution">
    <text evidence="1">The sequence shown here is derived from an EMBL/GenBank/DDBJ whole genome shotgun (WGS) entry which is preliminary data.</text>
</comment>
<keyword evidence="2" id="KW-1185">Reference proteome</keyword>
<evidence type="ECO:0000313" key="2">
    <source>
        <dbReference type="Proteomes" id="UP000003022"/>
    </source>
</evidence>
<protein>
    <submittedName>
        <fullName evidence="1">Uncharacterized protein</fullName>
    </submittedName>
</protein>
<sequence length="44" mass="4603">MVAAFLGQEPSGHGVRRSAACRSGRWFSRVTGRPGDLATGVITS</sequence>
<proteinExistence type="predicted"/>
<dbReference type="EMBL" id="AEYX01000040">
    <property type="protein sequence ID" value="EGG45477.1"/>
    <property type="molecule type" value="Genomic_DNA"/>
</dbReference>
<accession>F3NLS7</accession>
<dbReference type="Proteomes" id="UP000003022">
    <property type="component" value="Unassembled WGS sequence"/>
</dbReference>
<dbReference type="AlphaFoldDB" id="F3NLS7"/>
<gene>
    <name evidence="1" type="ORF">SGM_4182</name>
</gene>
<reference evidence="1 2" key="1">
    <citation type="journal article" date="2011" name="J. Bacteriol.">
        <title>Draft genome sequence of the marine bacterium Streptomyces griseoaurantiacus M045, which produces novel manumycin-type antibiotics with a pABA core component.</title>
        <authorList>
            <person name="Li F."/>
            <person name="Jiang P."/>
            <person name="Zheng H."/>
            <person name="Wang S."/>
            <person name="Zhao G."/>
            <person name="Qin S."/>
            <person name="Liu Z."/>
        </authorList>
    </citation>
    <scope>NUCLEOTIDE SEQUENCE [LARGE SCALE GENOMIC DNA]</scope>
    <source>
        <strain evidence="1 2">M045</strain>
    </source>
</reference>
<organism evidence="1 2">
    <name type="scientific">Streptomyces griseoaurantiacus M045</name>
    <dbReference type="NCBI Taxonomy" id="996637"/>
    <lineage>
        <taxon>Bacteria</taxon>
        <taxon>Bacillati</taxon>
        <taxon>Actinomycetota</taxon>
        <taxon>Actinomycetes</taxon>
        <taxon>Kitasatosporales</taxon>
        <taxon>Streptomycetaceae</taxon>
        <taxon>Streptomyces</taxon>
        <taxon>Streptomyces aurantiacus group</taxon>
    </lineage>
</organism>
<dbReference type="STRING" id="996637.SGM_4182"/>